<keyword evidence="3 5" id="KW-0687">Ribonucleoprotein</keyword>
<dbReference type="NCBIfam" id="TIGR01011">
    <property type="entry name" value="rpsB_bact"/>
    <property type="match status" value="1"/>
</dbReference>
<comment type="similarity">
    <text evidence="1 5">Belongs to the universal ribosomal protein uS2 family.</text>
</comment>
<evidence type="ECO:0000256" key="1">
    <source>
        <dbReference type="ARBA" id="ARBA00006242"/>
    </source>
</evidence>
<dbReference type="InterPro" id="IPR005706">
    <property type="entry name" value="Ribosomal_uS2_bac/mit/plastid"/>
</dbReference>
<dbReference type="GO" id="GO:0006412">
    <property type="term" value="P:translation"/>
    <property type="evidence" value="ECO:0007669"/>
    <property type="project" value="UniProtKB-UniRule"/>
</dbReference>
<dbReference type="GO" id="GO:0005763">
    <property type="term" value="C:mitochondrial small ribosomal subunit"/>
    <property type="evidence" value="ECO:0007669"/>
    <property type="project" value="TreeGrafter"/>
</dbReference>
<proteinExistence type="inferred from homology"/>
<dbReference type="GeneID" id="22158748"/>
<protein>
    <recommendedName>
        <fullName evidence="4 5">Small ribosomal subunit protein uS2c</fullName>
    </recommendedName>
</protein>
<dbReference type="RefSeq" id="YP_009105052.1">
    <property type="nucleotide sequence ID" value="NC_025527.1"/>
</dbReference>
<evidence type="ECO:0000256" key="4">
    <source>
        <dbReference type="ARBA" id="ARBA00035155"/>
    </source>
</evidence>
<keyword evidence="6" id="KW-0934">Plastid</keyword>
<dbReference type="PANTHER" id="PTHR12534:SF0">
    <property type="entry name" value="SMALL RIBOSOMAL SUBUNIT PROTEIN US2M"/>
    <property type="match status" value="1"/>
</dbReference>
<sequence>MTLTSITQMKKAEMHFGHSTRKWNPKMAPYIYIKKNGICIIDLIKTYYYIQAVNKFLTTAAMQGRKFLFVGTKKSASKLIKIAAHKCDSYFVNHRWLGGMLTNWETIKASISELNELEAQEKNKEFESLPKKQAFFRKRRKEKLKKNLHGIQTMESLPDVVIIVGQLEELNAVKECRKLNLRTVTILDTDCDPDLADLFVPANDDTSASVGCILQELTNAIVAGQEEYKKQKQI</sequence>
<dbReference type="AlphaFoldDB" id="A0A097KKL7"/>
<dbReference type="CDD" id="cd01425">
    <property type="entry name" value="RPS2"/>
    <property type="match status" value="1"/>
</dbReference>
<keyword evidence="6" id="KW-0150">Chloroplast</keyword>
<dbReference type="PRINTS" id="PR00395">
    <property type="entry name" value="RIBOSOMALS2"/>
</dbReference>
<evidence type="ECO:0000256" key="5">
    <source>
        <dbReference type="HAMAP-Rule" id="MF_00291"/>
    </source>
</evidence>
<evidence type="ECO:0000313" key="6">
    <source>
        <dbReference type="EMBL" id="AIT93697.1"/>
    </source>
</evidence>
<dbReference type="EMBL" id="KM462864">
    <property type="protein sequence ID" value="AIT93697.1"/>
    <property type="molecule type" value="Genomic_DNA"/>
</dbReference>
<dbReference type="Gene3D" id="1.10.287.610">
    <property type="entry name" value="Helix hairpin bin"/>
    <property type="match status" value="1"/>
</dbReference>
<geneLocation type="chloroplast" evidence="6"/>
<keyword evidence="2 5" id="KW-0689">Ribosomal protein</keyword>
<dbReference type="InterPro" id="IPR023591">
    <property type="entry name" value="Ribosomal_uS2_flav_dom_sf"/>
</dbReference>
<accession>A0A097KKL7</accession>
<dbReference type="Pfam" id="PF00318">
    <property type="entry name" value="Ribosomal_S2"/>
    <property type="match status" value="1"/>
</dbReference>
<dbReference type="GO" id="GO:0003735">
    <property type="term" value="F:structural constituent of ribosome"/>
    <property type="evidence" value="ECO:0007669"/>
    <property type="project" value="InterPro"/>
</dbReference>
<dbReference type="HAMAP" id="MF_00291_B">
    <property type="entry name" value="Ribosomal_uS2_B"/>
    <property type="match status" value="1"/>
</dbReference>
<name>A0A097KKL7_9CHLO</name>
<gene>
    <name evidence="5 6" type="primary">rps2</name>
</gene>
<comment type="subcellular location">
    <subcellularLocation>
        <location evidence="5">Plastid</location>
        <location evidence="5">Chloroplast</location>
    </subcellularLocation>
</comment>
<dbReference type="SUPFAM" id="SSF52313">
    <property type="entry name" value="Ribosomal protein S2"/>
    <property type="match status" value="1"/>
</dbReference>
<reference evidence="6" key="1">
    <citation type="journal article" date="2014" name="BMC Evol. Biol.">
        <title>Chloroplast phylogenomic analysis resolves deep-level relationships within the green algal class Trebouxiophyceae.</title>
        <authorList>
            <person name="Lemieux C."/>
            <person name="Otis C."/>
            <person name="Turmel M."/>
        </authorList>
    </citation>
    <scope>NUCLEOTIDE SEQUENCE</scope>
</reference>
<dbReference type="GO" id="GO:0009507">
    <property type="term" value="C:chloroplast"/>
    <property type="evidence" value="ECO:0007669"/>
    <property type="project" value="UniProtKB-SubCell"/>
</dbReference>
<dbReference type="InterPro" id="IPR001865">
    <property type="entry name" value="Ribosomal_uS2"/>
</dbReference>
<evidence type="ECO:0000256" key="3">
    <source>
        <dbReference type="ARBA" id="ARBA00023274"/>
    </source>
</evidence>
<evidence type="ECO:0000256" key="2">
    <source>
        <dbReference type="ARBA" id="ARBA00022980"/>
    </source>
</evidence>
<dbReference type="PANTHER" id="PTHR12534">
    <property type="entry name" value="30S RIBOSOMAL PROTEIN S2 PROKARYOTIC AND ORGANELLAR"/>
    <property type="match status" value="1"/>
</dbReference>
<organism evidence="6">
    <name type="scientific">Stichococcus bacillaris</name>
    <dbReference type="NCBI Taxonomy" id="37433"/>
    <lineage>
        <taxon>Eukaryota</taxon>
        <taxon>Viridiplantae</taxon>
        <taxon>Chlorophyta</taxon>
        <taxon>core chlorophytes</taxon>
        <taxon>Trebouxiophyceae</taxon>
        <taxon>Prasiolales</taxon>
        <taxon>Stichococcaceae</taxon>
        <taxon>Stichococcus</taxon>
    </lineage>
</organism>
<dbReference type="FunFam" id="1.10.287.610:FF:000001">
    <property type="entry name" value="30S ribosomal protein S2"/>
    <property type="match status" value="1"/>
</dbReference>
<dbReference type="Gene3D" id="3.40.50.10490">
    <property type="entry name" value="Glucose-6-phosphate isomerase like protein, domain 1"/>
    <property type="match status" value="1"/>
</dbReference>